<dbReference type="PRINTS" id="PR00111">
    <property type="entry name" value="ABHYDROLASE"/>
</dbReference>
<comment type="caution">
    <text evidence="2">The sequence shown here is derived from an EMBL/GenBank/DDBJ whole genome shotgun (WGS) entry which is preliminary data.</text>
</comment>
<protein>
    <submittedName>
        <fullName evidence="2">Alpha/beta hydrolase</fullName>
    </submittedName>
</protein>
<dbReference type="EMBL" id="JAENHP010000001">
    <property type="protein sequence ID" value="MBM2614937.1"/>
    <property type="molecule type" value="Genomic_DNA"/>
</dbReference>
<evidence type="ECO:0000259" key="1">
    <source>
        <dbReference type="Pfam" id="PF12697"/>
    </source>
</evidence>
<dbReference type="Proteomes" id="UP000632138">
    <property type="component" value="Unassembled WGS sequence"/>
</dbReference>
<gene>
    <name evidence="2" type="ORF">JIG36_05110</name>
</gene>
<dbReference type="InterPro" id="IPR050266">
    <property type="entry name" value="AB_hydrolase_sf"/>
</dbReference>
<dbReference type="PANTHER" id="PTHR43798">
    <property type="entry name" value="MONOACYLGLYCEROL LIPASE"/>
    <property type="match status" value="1"/>
</dbReference>
<sequence length="263" mass="27338">MFQVRGDSGPAVLLLPGGAASADGFFPGLAEGLIADPGCRVILHDRPGTGTSERPGSLASATSGLHVTIAEAGLGPVVAIGQSLGGAVAALLARDHPGDVAGLVLIDPSPVNDAARAHQLTQTMRKIETLHRLPLLGRVMQPLIGALGANKHLKSATRPDIRAAWQRMKELDLSQLARAAEGLDTLAAGFRESDLPRVPAAVITADRKPDTPMHRAHERLATALGAPLLSWPGADHNAQLTHPDEVLAACRAVVRQVQPGLTD</sequence>
<name>A0ABS2A518_9ACTN</name>
<keyword evidence="3" id="KW-1185">Reference proteome</keyword>
<dbReference type="Pfam" id="PF12697">
    <property type="entry name" value="Abhydrolase_6"/>
    <property type="match status" value="1"/>
</dbReference>
<evidence type="ECO:0000313" key="3">
    <source>
        <dbReference type="Proteomes" id="UP000632138"/>
    </source>
</evidence>
<dbReference type="SUPFAM" id="SSF53474">
    <property type="entry name" value="alpha/beta-Hydrolases"/>
    <property type="match status" value="1"/>
</dbReference>
<reference evidence="2 3" key="1">
    <citation type="submission" date="2021-01" db="EMBL/GenBank/DDBJ databases">
        <title>Actinoplanes sp. nov. LDG1-06 isolated from lichen.</title>
        <authorList>
            <person name="Saeng-In P."/>
            <person name="Phongsopitanun W."/>
            <person name="Kanchanasin P."/>
            <person name="Yuki M."/>
            <person name="Kudo T."/>
            <person name="Ohkuma M."/>
            <person name="Tanasupawat S."/>
        </authorList>
    </citation>
    <scope>NUCLEOTIDE SEQUENCE [LARGE SCALE GENOMIC DNA]</scope>
    <source>
        <strain evidence="2 3">LDG1-06</strain>
    </source>
</reference>
<dbReference type="InterPro" id="IPR029058">
    <property type="entry name" value="AB_hydrolase_fold"/>
</dbReference>
<dbReference type="Gene3D" id="3.40.50.1820">
    <property type="entry name" value="alpha/beta hydrolase"/>
    <property type="match status" value="1"/>
</dbReference>
<dbReference type="RefSeq" id="WP_203374785.1">
    <property type="nucleotide sequence ID" value="NZ_JAENHP010000001.1"/>
</dbReference>
<feature type="domain" description="AB hydrolase-1" evidence="1">
    <location>
        <begin position="12"/>
        <end position="249"/>
    </location>
</feature>
<dbReference type="InterPro" id="IPR000073">
    <property type="entry name" value="AB_hydrolase_1"/>
</dbReference>
<evidence type="ECO:0000313" key="2">
    <source>
        <dbReference type="EMBL" id="MBM2614937.1"/>
    </source>
</evidence>
<organism evidence="2 3">
    <name type="scientific">Paractinoplanes ovalisporus</name>
    <dbReference type="NCBI Taxonomy" id="2810368"/>
    <lineage>
        <taxon>Bacteria</taxon>
        <taxon>Bacillati</taxon>
        <taxon>Actinomycetota</taxon>
        <taxon>Actinomycetes</taxon>
        <taxon>Micromonosporales</taxon>
        <taxon>Micromonosporaceae</taxon>
        <taxon>Paractinoplanes</taxon>
    </lineage>
</organism>
<proteinExistence type="predicted"/>
<dbReference type="GO" id="GO:0016787">
    <property type="term" value="F:hydrolase activity"/>
    <property type="evidence" value="ECO:0007669"/>
    <property type="project" value="UniProtKB-KW"/>
</dbReference>
<accession>A0ABS2A518</accession>
<keyword evidence="2" id="KW-0378">Hydrolase</keyword>